<dbReference type="AlphaFoldDB" id="A0A7W8E7Z4"/>
<feature type="transmembrane region" description="Helical" evidence="1">
    <location>
        <begin position="6"/>
        <end position="24"/>
    </location>
</feature>
<dbReference type="PRINTS" id="PR00111">
    <property type="entry name" value="ABHYDROLASE"/>
</dbReference>
<dbReference type="SUPFAM" id="SSF53474">
    <property type="entry name" value="alpha/beta-Hydrolases"/>
    <property type="match status" value="1"/>
</dbReference>
<evidence type="ECO:0000313" key="3">
    <source>
        <dbReference type="EMBL" id="MBB5062252.1"/>
    </source>
</evidence>
<dbReference type="InterPro" id="IPR000073">
    <property type="entry name" value="AB_hydrolase_1"/>
</dbReference>
<dbReference type="Proteomes" id="UP000584867">
    <property type="component" value="Unassembled WGS sequence"/>
</dbReference>
<proteinExistence type="predicted"/>
<sequence length="349" mass="38874">MVRLLWLFLLVPIIMVLGLLYQWVGSRYDRRRFLRLGRLVDIGERRRLFMTEMGDGVGPSVIFESGIGATSQNWARIQMSVSEFAHTVSYDRLGLGWSTPAVSERIPSKVVEELRAMLQAAGIAPPYLLVGHSFGGLVARYFAAEYPDEVVGAVLVDAMRTDEWPPVDESQRRLLNRGVQLTQWGVLIAYSGLARLTTMSFFRRSGKFTNLFTRATGGHHVLERLTSELNKMPPTVWPIVAAHWSNPAYFRGLTAHIQGVPGTVMEMLEATPIVGLPVVLLTPGHPKAISDADLRKIGPDAEQLIAEKSGHWVHLDEPELVIEQIREMMTALLSRLSYEAVMGESVSAD</sequence>
<evidence type="ECO:0000259" key="2">
    <source>
        <dbReference type="Pfam" id="PF00561"/>
    </source>
</evidence>
<dbReference type="RefSeq" id="WP_184252742.1">
    <property type="nucleotide sequence ID" value="NZ_JACHIO010000002.1"/>
</dbReference>
<dbReference type="Gene3D" id="3.40.50.1820">
    <property type="entry name" value="alpha/beta hydrolase"/>
    <property type="match status" value="1"/>
</dbReference>
<dbReference type="GO" id="GO:0016020">
    <property type="term" value="C:membrane"/>
    <property type="evidence" value="ECO:0007669"/>
    <property type="project" value="TreeGrafter"/>
</dbReference>
<comment type="caution">
    <text evidence="3">The sequence shown here is derived from an EMBL/GenBank/DDBJ whole genome shotgun (WGS) entry which is preliminary data.</text>
</comment>
<organism evidence="3 4">
    <name type="scientific">Granulicella mallensis</name>
    <dbReference type="NCBI Taxonomy" id="940614"/>
    <lineage>
        <taxon>Bacteria</taxon>
        <taxon>Pseudomonadati</taxon>
        <taxon>Acidobacteriota</taxon>
        <taxon>Terriglobia</taxon>
        <taxon>Terriglobales</taxon>
        <taxon>Acidobacteriaceae</taxon>
        <taxon>Granulicella</taxon>
    </lineage>
</organism>
<evidence type="ECO:0000256" key="1">
    <source>
        <dbReference type="SAM" id="Phobius"/>
    </source>
</evidence>
<protein>
    <submittedName>
        <fullName evidence="3">Pimeloyl-ACP methyl ester carboxylesterase</fullName>
    </submittedName>
</protein>
<dbReference type="InterPro" id="IPR029058">
    <property type="entry name" value="AB_hydrolase_fold"/>
</dbReference>
<dbReference type="InterPro" id="IPR050266">
    <property type="entry name" value="AB_hydrolase_sf"/>
</dbReference>
<dbReference type="Pfam" id="PF00561">
    <property type="entry name" value="Abhydrolase_1"/>
    <property type="match status" value="1"/>
</dbReference>
<accession>A0A7W8E7Z4</accession>
<keyword evidence="1" id="KW-0812">Transmembrane</keyword>
<keyword evidence="1" id="KW-1133">Transmembrane helix</keyword>
<reference evidence="3 4" key="1">
    <citation type="submission" date="2020-08" db="EMBL/GenBank/DDBJ databases">
        <title>Genomic Encyclopedia of Type Strains, Phase IV (KMG-V): Genome sequencing to study the core and pangenomes of soil and plant-associated prokaryotes.</title>
        <authorList>
            <person name="Whitman W."/>
        </authorList>
    </citation>
    <scope>NUCLEOTIDE SEQUENCE [LARGE SCALE GENOMIC DNA]</scope>
    <source>
        <strain evidence="3 4">X5P3</strain>
    </source>
</reference>
<dbReference type="PANTHER" id="PTHR43798">
    <property type="entry name" value="MONOACYLGLYCEROL LIPASE"/>
    <property type="match status" value="1"/>
</dbReference>
<gene>
    <name evidence="3" type="ORF">HDF15_000579</name>
</gene>
<dbReference type="EMBL" id="JACHIO010000002">
    <property type="protein sequence ID" value="MBB5062252.1"/>
    <property type="molecule type" value="Genomic_DNA"/>
</dbReference>
<dbReference type="PANTHER" id="PTHR43798:SF33">
    <property type="entry name" value="HYDROLASE, PUTATIVE (AFU_ORTHOLOGUE AFUA_2G14860)-RELATED"/>
    <property type="match status" value="1"/>
</dbReference>
<evidence type="ECO:0000313" key="4">
    <source>
        <dbReference type="Proteomes" id="UP000584867"/>
    </source>
</evidence>
<feature type="domain" description="AB hydrolase-1" evidence="2">
    <location>
        <begin position="59"/>
        <end position="172"/>
    </location>
</feature>
<keyword evidence="1" id="KW-0472">Membrane</keyword>
<name>A0A7W8E7Z4_9BACT</name>